<organism evidence="4 5">
    <name type="scientific">Fulvivirga lutea</name>
    <dbReference type="NCBI Taxonomy" id="2810512"/>
    <lineage>
        <taxon>Bacteria</taxon>
        <taxon>Pseudomonadati</taxon>
        <taxon>Bacteroidota</taxon>
        <taxon>Cytophagia</taxon>
        <taxon>Cytophagales</taxon>
        <taxon>Fulvivirgaceae</taxon>
        <taxon>Fulvivirga</taxon>
    </lineage>
</organism>
<comment type="similarity">
    <text evidence="1">Belongs to the NAD(P)-dependent epimerase/dehydratase family. SDR39U1 subfamily.</text>
</comment>
<dbReference type="InterPro" id="IPR001509">
    <property type="entry name" value="Epimerase_deHydtase"/>
</dbReference>
<dbReference type="AlphaFoldDB" id="A0A975A1J7"/>
<evidence type="ECO:0000313" key="4">
    <source>
        <dbReference type="EMBL" id="QSE98320.1"/>
    </source>
</evidence>
<evidence type="ECO:0000259" key="2">
    <source>
        <dbReference type="Pfam" id="PF01370"/>
    </source>
</evidence>
<dbReference type="InterPro" id="IPR036291">
    <property type="entry name" value="NAD(P)-bd_dom_sf"/>
</dbReference>
<sequence length="302" mass="33126">MPKTILITGGTGLVGSRLTELLKEKNFKVRYLSRTAGSKNGVQAYVWDVEKQTIDKSALEGVDAIIHLAGAGVADKKWTAARKKEILESRTRSTQLLHDTLKSINHEVKSFVSASAIGYYGWDTGGVWVKEGSRFGDDFLATVTKAWEEKVDQITELGIRTAKLRIGIVFSEKGGALYEMAKPIKFGVGAPLGSGNQYMSWIHIDDLCNMFIHAVENDDVNDVYNAVGPNPETNKVITKETAKVLNRPCFLPNVPAFVLKLMLGKRAAMILGGSRVSCEKIQATGFKFSYPTLPEALKDLLS</sequence>
<name>A0A975A1J7_9BACT</name>
<reference evidence="4" key="1">
    <citation type="submission" date="2021-02" db="EMBL/GenBank/DDBJ databases">
        <title>Fulvivirga sp. S481 isolated from sea water.</title>
        <authorList>
            <person name="Bae S.S."/>
            <person name="Baek K."/>
        </authorList>
    </citation>
    <scope>NUCLEOTIDE SEQUENCE</scope>
    <source>
        <strain evidence="4">S481</strain>
    </source>
</reference>
<dbReference type="Proteomes" id="UP000662783">
    <property type="component" value="Chromosome"/>
</dbReference>
<dbReference type="KEGG" id="fuv:JR347_04370"/>
<keyword evidence="5" id="KW-1185">Reference proteome</keyword>
<feature type="domain" description="NAD-dependent epimerase/dehydratase" evidence="2">
    <location>
        <begin position="5"/>
        <end position="225"/>
    </location>
</feature>
<dbReference type="NCBIfam" id="TIGR01777">
    <property type="entry name" value="yfcH"/>
    <property type="match status" value="1"/>
</dbReference>
<dbReference type="InterPro" id="IPR013549">
    <property type="entry name" value="DUF1731"/>
</dbReference>
<feature type="domain" description="DUF1731" evidence="3">
    <location>
        <begin position="254"/>
        <end position="300"/>
    </location>
</feature>
<dbReference type="CDD" id="cd05242">
    <property type="entry name" value="SDR_a8"/>
    <property type="match status" value="1"/>
</dbReference>
<dbReference type="PANTHER" id="PTHR11092">
    <property type="entry name" value="SUGAR NUCLEOTIDE EPIMERASE RELATED"/>
    <property type="match status" value="1"/>
</dbReference>
<dbReference type="SUPFAM" id="SSF51735">
    <property type="entry name" value="NAD(P)-binding Rossmann-fold domains"/>
    <property type="match status" value="1"/>
</dbReference>
<evidence type="ECO:0000313" key="5">
    <source>
        <dbReference type="Proteomes" id="UP000662783"/>
    </source>
</evidence>
<dbReference type="RefSeq" id="WP_205722835.1">
    <property type="nucleotide sequence ID" value="NZ_CP070608.1"/>
</dbReference>
<dbReference type="InterPro" id="IPR010099">
    <property type="entry name" value="SDR39U1"/>
</dbReference>
<evidence type="ECO:0000259" key="3">
    <source>
        <dbReference type="Pfam" id="PF08338"/>
    </source>
</evidence>
<dbReference type="Gene3D" id="3.40.50.720">
    <property type="entry name" value="NAD(P)-binding Rossmann-like Domain"/>
    <property type="match status" value="1"/>
</dbReference>
<evidence type="ECO:0000256" key="1">
    <source>
        <dbReference type="ARBA" id="ARBA00009353"/>
    </source>
</evidence>
<dbReference type="Pfam" id="PF08338">
    <property type="entry name" value="DUF1731"/>
    <property type="match status" value="1"/>
</dbReference>
<dbReference type="Pfam" id="PF01370">
    <property type="entry name" value="Epimerase"/>
    <property type="match status" value="1"/>
</dbReference>
<accession>A0A975A1J7</accession>
<proteinExistence type="inferred from homology"/>
<dbReference type="EMBL" id="CP070608">
    <property type="protein sequence ID" value="QSE98320.1"/>
    <property type="molecule type" value="Genomic_DNA"/>
</dbReference>
<gene>
    <name evidence="4" type="ORF">JR347_04370</name>
</gene>
<protein>
    <submittedName>
        <fullName evidence="4">TIGR01777 family oxidoreductase</fullName>
    </submittedName>
</protein>
<dbReference type="PANTHER" id="PTHR11092:SF0">
    <property type="entry name" value="EPIMERASE FAMILY PROTEIN SDR39U1"/>
    <property type="match status" value="1"/>
</dbReference>